<dbReference type="AlphaFoldDB" id="A0A0P1E842"/>
<reference evidence="2" key="1">
    <citation type="submission" date="2015-09" db="EMBL/GenBank/DDBJ databases">
        <authorList>
            <person name="Rodrigo-Torres L."/>
            <person name="Arahal D.R."/>
        </authorList>
    </citation>
    <scope>NUCLEOTIDE SEQUENCE [LARGE SCALE GENOMIC DNA]</scope>
    <source>
        <strain evidence="2">CECT 4293</strain>
    </source>
</reference>
<protein>
    <recommendedName>
        <fullName evidence="3">Glycosyl transferase family 2</fullName>
    </recommendedName>
</protein>
<evidence type="ECO:0000313" key="2">
    <source>
        <dbReference type="Proteomes" id="UP000050786"/>
    </source>
</evidence>
<name>A0A0P1E842_9RHOB</name>
<dbReference type="InterPro" id="IPR029044">
    <property type="entry name" value="Nucleotide-diphossugar_trans"/>
</dbReference>
<evidence type="ECO:0000313" key="1">
    <source>
        <dbReference type="EMBL" id="CUH45203.1"/>
    </source>
</evidence>
<evidence type="ECO:0008006" key="3">
    <source>
        <dbReference type="Google" id="ProtNLM"/>
    </source>
</evidence>
<organism evidence="1 2">
    <name type="scientific">Ruegeria atlantica</name>
    <dbReference type="NCBI Taxonomy" id="81569"/>
    <lineage>
        <taxon>Bacteria</taxon>
        <taxon>Pseudomonadati</taxon>
        <taxon>Pseudomonadota</taxon>
        <taxon>Alphaproteobacteria</taxon>
        <taxon>Rhodobacterales</taxon>
        <taxon>Roseobacteraceae</taxon>
        <taxon>Ruegeria</taxon>
    </lineage>
</organism>
<keyword evidence="2" id="KW-1185">Reference proteome</keyword>
<dbReference type="Proteomes" id="UP000050786">
    <property type="component" value="Unassembled WGS sequence"/>
</dbReference>
<dbReference type="SUPFAM" id="SSF53448">
    <property type="entry name" value="Nucleotide-diphospho-sugar transferases"/>
    <property type="match status" value="1"/>
</dbReference>
<sequence length="368" mass="42653">MRGAGIRTAITKNEPIVTGTGEETLPPISRVQMYKLRLKRQRLLWRSFRSRHQLSSLSDRTANIIPGGILAFTTLRNEITRLPWFLRHYRTLGVDHFLIVDNDSDDGSVPFLRKQPDVSLWQTRDSYRTSRYGLDWLTWLQMRYGHHHWALMVDADELLIYPDHDTRPLPDLTKWLDDQGRVAFGALMLDLYPNGPLGEQGYDPETDPTEVVSWFDAAPYRAQRQSPLGNLWVQGGARERMFFADAPRRSPTLNKIPLVRWSRRYAYVNSCHSALPRHLNASYGGPGEKAPSGVLLHTKFLPEVVEKSKIEKERRQHFHDPEQFADYYDGITDRPVMWAPESKRYTVWNSLQQLGLMGTIDWESHNSN</sequence>
<gene>
    <name evidence="1" type="ORF">RUM4293_04114</name>
</gene>
<dbReference type="EMBL" id="CYPS01000064">
    <property type="protein sequence ID" value="CUH45203.1"/>
    <property type="molecule type" value="Genomic_DNA"/>
</dbReference>
<dbReference type="Pfam" id="PF13704">
    <property type="entry name" value="Glyco_tranf_2_4"/>
    <property type="match status" value="1"/>
</dbReference>
<proteinExistence type="predicted"/>
<accession>A0A0P1E842</accession>